<comment type="caution">
    <text evidence="2">The sequence shown here is derived from an EMBL/GenBank/DDBJ whole genome shotgun (WGS) entry which is preliminary data.</text>
</comment>
<sequence>MPPWLGSTQSALAFLETLDSSDRTRPPVYPFYQQVQRSLLERMSTADHMAAFLTHQRRMMRGIQRLSRGVFYSDKAMINAVSDPEDKAERLPSWNMDQHKVNSNALILDVPWTTEECIGTSFANAGNRKVVLDLCHVTHYIYRSLDYLSITLLGTW</sequence>
<keyword evidence="3" id="KW-1185">Reference proteome</keyword>
<dbReference type="Pfam" id="PF13087">
    <property type="entry name" value="AAA_12"/>
    <property type="match status" value="1"/>
</dbReference>
<dbReference type="AlphaFoldDB" id="A0A101M904"/>
<dbReference type="EMBL" id="LLXE01000519">
    <property type="protein sequence ID" value="KUM56254.1"/>
    <property type="molecule type" value="Genomic_DNA"/>
</dbReference>
<evidence type="ECO:0000259" key="1">
    <source>
        <dbReference type="Pfam" id="PF13087"/>
    </source>
</evidence>
<name>A0A101M904_PENFR</name>
<organism evidence="2 3">
    <name type="scientific">Penicillium freii</name>
    <dbReference type="NCBI Taxonomy" id="48697"/>
    <lineage>
        <taxon>Eukaryota</taxon>
        <taxon>Fungi</taxon>
        <taxon>Dikarya</taxon>
        <taxon>Ascomycota</taxon>
        <taxon>Pezizomycotina</taxon>
        <taxon>Eurotiomycetes</taxon>
        <taxon>Eurotiomycetidae</taxon>
        <taxon>Eurotiales</taxon>
        <taxon>Aspergillaceae</taxon>
        <taxon>Penicillium</taxon>
    </lineage>
</organism>
<reference evidence="2 3" key="1">
    <citation type="submission" date="2015-10" db="EMBL/GenBank/DDBJ databases">
        <title>Genome sequencing of Penicillium freii.</title>
        <authorList>
            <person name="Nguyen H.D."/>
            <person name="Visagie C.M."/>
            <person name="Seifert K.A."/>
        </authorList>
    </citation>
    <scope>NUCLEOTIDE SEQUENCE [LARGE SCALE GENOMIC DNA]</scope>
    <source>
        <strain evidence="2 3">DAOM 242723</strain>
    </source>
</reference>
<accession>A0A101M904</accession>
<proteinExistence type="predicted"/>
<dbReference type="Proteomes" id="UP000055045">
    <property type="component" value="Unassembled WGS sequence"/>
</dbReference>
<feature type="domain" description="DNA2/NAM7 helicase-like C-terminal" evidence="1">
    <location>
        <begin position="36"/>
        <end position="136"/>
    </location>
</feature>
<gene>
    <name evidence="2" type="ORF">ACN42_g10958</name>
</gene>
<evidence type="ECO:0000313" key="2">
    <source>
        <dbReference type="EMBL" id="KUM56254.1"/>
    </source>
</evidence>
<dbReference type="InterPro" id="IPR041679">
    <property type="entry name" value="DNA2/NAM7-like_C"/>
</dbReference>
<protein>
    <recommendedName>
        <fullName evidence="1">DNA2/NAM7 helicase-like C-terminal domain-containing protein</fullName>
    </recommendedName>
</protein>
<dbReference type="STRING" id="48697.A0A101M904"/>
<evidence type="ECO:0000313" key="3">
    <source>
        <dbReference type="Proteomes" id="UP000055045"/>
    </source>
</evidence>